<comment type="caution">
    <text evidence="3">The sequence shown here is derived from an EMBL/GenBank/DDBJ whole genome shotgun (WGS) entry which is preliminary data.</text>
</comment>
<proteinExistence type="predicted"/>
<feature type="domain" description="Response regulatory" evidence="2">
    <location>
        <begin position="5"/>
        <end position="125"/>
    </location>
</feature>
<dbReference type="InterPro" id="IPR052893">
    <property type="entry name" value="TCS_response_regulator"/>
</dbReference>
<protein>
    <submittedName>
        <fullName evidence="3">Response regulator</fullName>
    </submittedName>
</protein>
<dbReference type="EMBL" id="VCEI01000004">
    <property type="protein sequence ID" value="TLU97446.1"/>
    <property type="molecule type" value="Genomic_DNA"/>
</dbReference>
<dbReference type="Pfam" id="PF00072">
    <property type="entry name" value="Response_reg"/>
    <property type="match status" value="1"/>
</dbReference>
<dbReference type="Gene3D" id="3.40.50.2300">
    <property type="match status" value="1"/>
</dbReference>
<dbReference type="SMART" id="SM00448">
    <property type="entry name" value="REC"/>
    <property type="match status" value="1"/>
</dbReference>
<organism evidence="3 4">
    <name type="scientific">Dyadobacter sediminis</name>
    <dbReference type="NCBI Taxonomy" id="1493691"/>
    <lineage>
        <taxon>Bacteria</taxon>
        <taxon>Pseudomonadati</taxon>
        <taxon>Bacteroidota</taxon>
        <taxon>Cytophagia</taxon>
        <taxon>Cytophagales</taxon>
        <taxon>Spirosomataceae</taxon>
        <taxon>Dyadobacter</taxon>
    </lineage>
</organism>
<dbReference type="PANTHER" id="PTHR44520">
    <property type="entry name" value="RESPONSE REGULATOR RCP1-RELATED"/>
    <property type="match status" value="1"/>
</dbReference>
<dbReference type="InterPro" id="IPR001789">
    <property type="entry name" value="Sig_transdc_resp-reg_receiver"/>
</dbReference>
<keyword evidence="1" id="KW-0597">Phosphoprotein</keyword>
<sequence>MPGKRILIIEDDLDDQFLLSEAFQNSHCRCELDFAGDGRQALVKMDQSEYWPDLIILDLNMPVMNGFEVLSHFQAAKSMARVPVIVLTTAADSNSIERSYDLGATSFIVKPKTFPQLESIVDELIRYWFMTVRLSSLSD</sequence>
<dbReference type="GO" id="GO:0000160">
    <property type="term" value="P:phosphorelay signal transduction system"/>
    <property type="evidence" value="ECO:0007669"/>
    <property type="project" value="InterPro"/>
</dbReference>
<dbReference type="OrthoDB" id="7631574at2"/>
<dbReference type="AlphaFoldDB" id="A0A5R9KN31"/>
<keyword evidence="4" id="KW-1185">Reference proteome</keyword>
<name>A0A5R9KN31_9BACT</name>
<gene>
    <name evidence="3" type="ORF">FEM55_00505</name>
</gene>
<dbReference type="Proteomes" id="UP000309788">
    <property type="component" value="Unassembled WGS sequence"/>
</dbReference>
<dbReference type="CDD" id="cd17557">
    <property type="entry name" value="REC_Rcp-like"/>
    <property type="match status" value="1"/>
</dbReference>
<evidence type="ECO:0000256" key="1">
    <source>
        <dbReference type="PROSITE-ProRule" id="PRU00169"/>
    </source>
</evidence>
<feature type="modified residue" description="4-aspartylphosphate" evidence="1">
    <location>
        <position position="58"/>
    </location>
</feature>
<dbReference type="PANTHER" id="PTHR44520:SF2">
    <property type="entry name" value="RESPONSE REGULATOR RCP1"/>
    <property type="match status" value="1"/>
</dbReference>
<dbReference type="PROSITE" id="PS50110">
    <property type="entry name" value="RESPONSE_REGULATORY"/>
    <property type="match status" value="1"/>
</dbReference>
<accession>A0A5R9KN31</accession>
<evidence type="ECO:0000313" key="4">
    <source>
        <dbReference type="Proteomes" id="UP000309788"/>
    </source>
</evidence>
<dbReference type="RefSeq" id="WP_138279376.1">
    <property type="nucleotide sequence ID" value="NZ_BMGE01000011.1"/>
</dbReference>
<dbReference type="InterPro" id="IPR011006">
    <property type="entry name" value="CheY-like_superfamily"/>
</dbReference>
<reference evidence="3 4" key="1">
    <citation type="submission" date="2019-05" db="EMBL/GenBank/DDBJ databases">
        <authorList>
            <person name="Qu J.-H."/>
        </authorList>
    </citation>
    <scope>NUCLEOTIDE SEQUENCE [LARGE SCALE GENOMIC DNA]</scope>
    <source>
        <strain evidence="3 4">Z12</strain>
    </source>
</reference>
<evidence type="ECO:0000313" key="3">
    <source>
        <dbReference type="EMBL" id="TLU97446.1"/>
    </source>
</evidence>
<dbReference type="SUPFAM" id="SSF52172">
    <property type="entry name" value="CheY-like"/>
    <property type="match status" value="1"/>
</dbReference>
<evidence type="ECO:0000259" key="2">
    <source>
        <dbReference type="PROSITE" id="PS50110"/>
    </source>
</evidence>